<comment type="caution">
    <text evidence="1">The sequence shown here is derived from an EMBL/GenBank/DDBJ whole genome shotgun (WGS) entry which is preliminary data.</text>
</comment>
<keyword evidence="2" id="KW-1185">Reference proteome</keyword>
<sequence length="334" mass="37626">MSAGSPEPAVLCNKAPPPLSRRWRRGEKFVLMIVWLPDPSLDDLLPADDTAWDQGVGQCSQWFSVSEDSFTLSSLMTSHVSCWVMSPIQLDQTHQSMTVASLNAKFPNYDQTAFVYSMRPGYILALTRSVLRMQELSFNKSLRVAILRIYHHGASFLHTTFIESPCCSVEKPQALANEPQPPLRLRKACERLFWQLMSGGIVYVQLPEALEVIVSIERKVRRGRTIQDPIAIPPSPISDLAEAPRRNPIAFPARHNLTEMQRIVTPFGCIKPMQLCVGHLFRFPAAASFRRADPSVSSFSPFQLRMTVQPREAPAPDAHRLFRSDALQWNTVNS</sequence>
<dbReference type="Proteomes" id="UP000799755">
    <property type="component" value="Unassembled WGS sequence"/>
</dbReference>
<evidence type="ECO:0000313" key="2">
    <source>
        <dbReference type="Proteomes" id="UP000799755"/>
    </source>
</evidence>
<accession>A0ACB6QDK3</accession>
<gene>
    <name evidence="1" type="ORF">BDR25DRAFT_360885</name>
</gene>
<protein>
    <submittedName>
        <fullName evidence="1">Uncharacterized protein</fullName>
    </submittedName>
</protein>
<name>A0ACB6QDK3_9PLEO</name>
<evidence type="ECO:0000313" key="1">
    <source>
        <dbReference type="EMBL" id="KAF2464981.1"/>
    </source>
</evidence>
<organism evidence="1 2">
    <name type="scientific">Lindgomyces ingoldianus</name>
    <dbReference type="NCBI Taxonomy" id="673940"/>
    <lineage>
        <taxon>Eukaryota</taxon>
        <taxon>Fungi</taxon>
        <taxon>Dikarya</taxon>
        <taxon>Ascomycota</taxon>
        <taxon>Pezizomycotina</taxon>
        <taxon>Dothideomycetes</taxon>
        <taxon>Pleosporomycetidae</taxon>
        <taxon>Pleosporales</taxon>
        <taxon>Lindgomycetaceae</taxon>
        <taxon>Lindgomyces</taxon>
    </lineage>
</organism>
<reference evidence="1" key="1">
    <citation type="journal article" date="2020" name="Stud. Mycol.">
        <title>101 Dothideomycetes genomes: a test case for predicting lifestyles and emergence of pathogens.</title>
        <authorList>
            <person name="Haridas S."/>
            <person name="Albert R."/>
            <person name="Binder M."/>
            <person name="Bloem J."/>
            <person name="Labutti K."/>
            <person name="Salamov A."/>
            <person name="Andreopoulos B."/>
            <person name="Baker S."/>
            <person name="Barry K."/>
            <person name="Bills G."/>
            <person name="Bluhm B."/>
            <person name="Cannon C."/>
            <person name="Castanera R."/>
            <person name="Culley D."/>
            <person name="Daum C."/>
            <person name="Ezra D."/>
            <person name="Gonzalez J."/>
            <person name="Henrissat B."/>
            <person name="Kuo A."/>
            <person name="Liang C."/>
            <person name="Lipzen A."/>
            <person name="Lutzoni F."/>
            <person name="Magnuson J."/>
            <person name="Mondo S."/>
            <person name="Nolan M."/>
            <person name="Ohm R."/>
            <person name="Pangilinan J."/>
            <person name="Park H.-J."/>
            <person name="Ramirez L."/>
            <person name="Alfaro M."/>
            <person name="Sun H."/>
            <person name="Tritt A."/>
            <person name="Yoshinaga Y."/>
            <person name="Zwiers L.-H."/>
            <person name="Turgeon B."/>
            <person name="Goodwin S."/>
            <person name="Spatafora J."/>
            <person name="Crous P."/>
            <person name="Grigoriev I."/>
        </authorList>
    </citation>
    <scope>NUCLEOTIDE SEQUENCE</scope>
    <source>
        <strain evidence="1">ATCC 200398</strain>
    </source>
</reference>
<dbReference type="EMBL" id="MU003532">
    <property type="protein sequence ID" value="KAF2464981.1"/>
    <property type="molecule type" value="Genomic_DNA"/>
</dbReference>
<proteinExistence type="predicted"/>